<accession>A0A426ZAZ4</accession>
<evidence type="ECO:0000313" key="3">
    <source>
        <dbReference type="Proteomes" id="UP000287651"/>
    </source>
</evidence>
<sequence length="297" mass="31846">MEKGPRTEPSGSNLTSSDTDDASRTPTNHTQCHHISSASQPEMKLLKDEIIGERREEGEEVRVVVGGGGGLATSLSSAMAIAGAEQRAAGDGGASPPFGLGLPRREITATTISCELLWTPGKPGGNGRHGDVNRATWNKASGNVPAFSARPTSEELAQIWPHELEPSTRRWGAIRAPHVYFPYGHTILRRSRHAEESERSFICGRWMASRVRRWQGRIGSCPDEVAPHGDAVPASMFAKVARRKKLEAAGGKSASAPIRRGTHVANHVALRVSLIGKSFSFSFSPPFPVHRVGSGPA</sequence>
<feature type="region of interest" description="Disordered" evidence="1">
    <location>
        <begin position="1"/>
        <end position="41"/>
    </location>
</feature>
<protein>
    <submittedName>
        <fullName evidence="2">Uncharacterized protein</fullName>
    </submittedName>
</protein>
<gene>
    <name evidence="2" type="ORF">B296_00006682</name>
</gene>
<dbReference type="AlphaFoldDB" id="A0A426ZAZ4"/>
<dbReference type="Proteomes" id="UP000287651">
    <property type="component" value="Unassembled WGS sequence"/>
</dbReference>
<name>A0A426ZAZ4_ENSVE</name>
<feature type="compositionally biased region" description="Polar residues" evidence="1">
    <location>
        <begin position="24"/>
        <end position="40"/>
    </location>
</feature>
<proteinExistence type="predicted"/>
<organism evidence="2 3">
    <name type="scientific">Ensete ventricosum</name>
    <name type="common">Abyssinian banana</name>
    <name type="synonym">Musa ensete</name>
    <dbReference type="NCBI Taxonomy" id="4639"/>
    <lineage>
        <taxon>Eukaryota</taxon>
        <taxon>Viridiplantae</taxon>
        <taxon>Streptophyta</taxon>
        <taxon>Embryophyta</taxon>
        <taxon>Tracheophyta</taxon>
        <taxon>Spermatophyta</taxon>
        <taxon>Magnoliopsida</taxon>
        <taxon>Liliopsida</taxon>
        <taxon>Zingiberales</taxon>
        <taxon>Musaceae</taxon>
        <taxon>Ensete</taxon>
    </lineage>
</organism>
<evidence type="ECO:0000313" key="2">
    <source>
        <dbReference type="EMBL" id="RRT61151.1"/>
    </source>
</evidence>
<dbReference type="EMBL" id="AMZH03007512">
    <property type="protein sequence ID" value="RRT61151.1"/>
    <property type="molecule type" value="Genomic_DNA"/>
</dbReference>
<reference evidence="2 3" key="1">
    <citation type="journal article" date="2014" name="Agronomy (Basel)">
        <title>A Draft Genome Sequence for Ensete ventricosum, the Drought-Tolerant Tree Against Hunger.</title>
        <authorList>
            <person name="Harrison J."/>
            <person name="Moore K.A."/>
            <person name="Paszkiewicz K."/>
            <person name="Jones T."/>
            <person name="Grant M."/>
            <person name="Ambacheew D."/>
            <person name="Muzemil S."/>
            <person name="Studholme D.J."/>
        </authorList>
    </citation>
    <scope>NUCLEOTIDE SEQUENCE [LARGE SCALE GENOMIC DNA]</scope>
</reference>
<evidence type="ECO:0000256" key="1">
    <source>
        <dbReference type="SAM" id="MobiDB-lite"/>
    </source>
</evidence>
<comment type="caution">
    <text evidence="2">The sequence shown here is derived from an EMBL/GenBank/DDBJ whole genome shotgun (WGS) entry which is preliminary data.</text>
</comment>